<proteinExistence type="inferred from homology"/>
<dbReference type="PIRSF" id="PIRSF002741">
    <property type="entry name" value="MppA"/>
    <property type="match status" value="1"/>
</dbReference>
<dbReference type="SUPFAM" id="SSF53850">
    <property type="entry name" value="Periplasmic binding protein-like II"/>
    <property type="match status" value="1"/>
</dbReference>
<evidence type="ECO:0000256" key="3">
    <source>
        <dbReference type="ARBA" id="ARBA00022448"/>
    </source>
</evidence>
<evidence type="ECO:0000256" key="4">
    <source>
        <dbReference type="ARBA" id="ARBA00022729"/>
    </source>
</evidence>
<dbReference type="CDD" id="cd08503">
    <property type="entry name" value="PBP2_NikA_DppA_OppA_like_17"/>
    <property type="match status" value="1"/>
</dbReference>
<name>A0A839SRD7_9PROT</name>
<protein>
    <submittedName>
        <fullName evidence="6">Peptide/nickel transport system substrate-binding protein</fullName>
    </submittedName>
</protein>
<keyword evidence="3" id="KW-0813">Transport</keyword>
<dbReference type="Gene3D" id="3.90.76.10">
    <property type="entry name" value="Dipeptide-binding Protein, Domain 1"/>
    <property type="match status" value="1"/>
</dbReference>
<dbReference type="InterPro" id="IPR039424">
    <property type="entry name" value="SBP_5"/>
</dbReference>
<dbReference type="RefSeq" id="WP_183416268.1">
    <property type="nucleotide sequence ID" value="NZ_JACHXA010000004.1"/>
</dbReference>
<evidence type="ECO:0000313" key="6">
    <source>
        <dbReference type="EMBL" id="MBB3065437.1"/>
    </source>
</evidence>
<dbReference type="Gene3D" id="3.10.105.10">
    <property type="entry name" value="Dipeptide-binding Protein, Domain 3"/>
    <property type="match status" value="1"/>
</dbReference>
<evidence type="ECO:0000256" key="1">
    <source>
        <dbReference type="ARBA" id="ARBA00004418"/>
    </source>
</evidence>
<gene>
    <name evidence="6" type="ORF">FHR98_001724</name>
</gene>
<reference evidence="6 7" key="1">
    <citation type="submission" date="2020-08" db="EMBL/GenBank/DDBJ databases">
        <title>Genomic Encyclopedia of Type Strains, Phase III (KMG-III): the genomes of soil and plant-associated and newly described type strains.</title>
        <authorList>
            <person name="Whitman W."/>
        </authorList>
    </citation>
    <scope>NUCLEOTIDE SEQUENCE [LARGE SCALE GENOMIC DNA]</scope>
    <source>
        <strain evidence="6 7">CECT 8803</strain>
    </source>
</reference>
<evidence type="ECO:0000313" key="7">
    <source>
        <dbReference type="Proteomes" id="UP000581135"/>
    </source>
</evidence>
<dbReference type="Proteomes" id="UP000581135">
    <property type="component" value="Unassembled WGS sequence"/>
</dbReference>
<dbReference type="PANTHER" id="PTHR30290">
    <property type="entry name" value="PERIPLASMIC BINDING COMPONENT OF ABC TRANSPORTER"/>
    <property type="match status" value="1"/>
</dbReference>
<feature type="domain" description="Solute-binding protein family 5" evidence="5">
    <location>
        <begin position="95"/>
        <end position="443"/>
    </location>
</feature>
<dbReference type="InterPro" id="IPR000914">
    <property type="entry name" value="SBP_5_dom"/>
</dbReference>
<dbReference type="GO" id="GO:1904680">
    <property type="term" value="F:peptide transmembrane transporter activity"/>
    <property type="evidence" value="ECO:0007669"/>
    <property type="project" value="TreeGrafter"/>
</dbReference>
<dbReference type="InterPro" id="IPR006311">
    <property type="entry name" value="TAT_signal"/>
</dbReference>
<comment type="caution">
    <text evidence="6">The sequence shown here is derived from an EMBL/GenBank/DDBJ whole genome shotgun (WGS) entry which is preliminary data.</text>
</comment>
<keyword evidence="4" id="KW-0732">Signal</keyword>
<dbReference type="GO" id="GO:0030288">
    <property type="term" value="C:outer membrane-bounded periplasmic space"/>
    <property type="evidence" value="ECO:0007669"/>
    <property type="project" value="UniProtKB-ARBA"/>
</dbReference>
<dbReference type="PROSITE" id="PS51318">
    <property type="entry name" value="TAT"/>
    <property type="match status" value="1"/>
</dbReference>
<dbReference type="AlphaFoldDB" id="A0A839SRD7"/>
<dbReference type="InterPro" id="IPR030678">
    <property type="entry name" value="Peptide/Ni-bd"/>
</dbReference>
<keyword evidence="7" id="KW-1185">Reference proteome</keyword>
<sequence length="527" mass="58448">MKYLEKLTQQLAQGRIGRREFLQGATALGVSATVATSMAGKALAAPKRGGRFRYGVAHGSTTNQLDPALYLDGWDLGMDYTIHNHVGEMKADGSLVPEAIESWEASDDAQKWVFNIRKGMEFHDGKTFDADDMVASIAHHRGEDSKSPAKSLLEQITSIKADGKNQVVVELAAGNADFPFVMSDYHIAMLPSKDGVADATSGNGLGPYVLKEFEPGVRASFTRNPNYHKSDAAYFDEIEMLAIIDVTARTNALTSGEVDAIDRVDLQTVHLLGRTPGVKIEETVGFRHYVFPMRADTAPYDDNNVRMALKHAINRQEIVDKILLGHGIAGNDHPISPSLKFHAADLEPRTYDIDKAKFYLKQAGLSNIKVQLSAADAAYAGAVDAAVLFKEHAAPAGIDIEVIREPNDGYWSNVWMNKPFCASYWGGRPTVDFMFSTAYAAEAPWNDSFWKHDRFNDLLIKARAEIDDKKRGEMYFEMQKILRDEGSVIVPMFANYVFAVSDKLGYNKMAGNFEMDGSKYAERWWFA</sequence>
<comment type="similarity">
    <text evidence="2">Belongs to the bacterial solute-binding protein 5 family.</text>
</comment>
<dbReference type="EMBL" id="JACHXA010000004">
    <property type="protein sequence ID" value="MBB3065437.1"/>
    <property type="molecule type" value="Genomic_DNA"/>
</dbReference>
<dbReference type="PANTHER" id="PTHR30290:SF10">
    <property type="entry name" value="PERIPLASMIC OLIGOPEPTIDE-BINDING PROTEIN-RELATED"/>
    <property type="match status" value="1"/>
</dbReference>
<dbReference type="Pfam" id="PF00496">
    <property type="entry name" value="SBP_bac_5"/>
    <property type="match status" value="1"/>
</dbReference>
<evidence type="ECO:0000259" key="5">
    <source>
        <dbReference type="Pfam" id="PF00496"/>
    </source>
</evidence>
<dbReference type="GO" id="GO:0043190">
    <property type="term" value="C:ATP-binding cassette (ABC) transporter complex"/>
    <property type="evidence" value="ECO:0007669"/>
    <property type="project" value="InterPro"/>
</dbReference>
<accession>A0A839SRD7</accession>
<organism evidence="6 7">
    <name type="scientific">Limibacillus halophilus</name>
    <dbReference type="NCBI Taxonomy" id="1579333"/>
    <lineage>
        <taxon>Bacteria</taxon>
        <taxon>Pseudomonadati</taxon>
        <taxon>Pseudomonadota</taxon>
        <taxon>Alphaproteobacteria</taxon>
        <taxon>Rhodospirillales</taxon>
        <taxon>Rhodovibrionaceae</taxon>
        <taxon>Limibacillus</taxon>
    </lineage>
</organism>
<dbReference type="GO" id="GO:0015833">
    <property type="term" value="P:peptide transport"/>
    <property type="evidence" value="ECO:0007669"/>
    <property type="project" value="TreeGrafter"/>
</dbReference>
<comment type="subcellular location">
    <subcellularLocation>
        <location evidence="1">Periplasm</location>
    </subcellularLocation>
</comment>
<dbReference type="Gene3D" id="3.40.190.10">
    <property type="entry name" value="Periplasmic binding protein-like II"/>
    <property type="match status" value="1"/>
</dbReference>
<evidence type="ECO:0000256" key="2">
    <source>
        <dbReference type="ARBA" id="ARBA00005695"/>
    </source>
</evidence>